<organism evidence="1 2">
    <name type="scientific">Acinetobacter populi</name>
    <dbReference type="NCBI Taxonomy" id="1582270"/>
    <lineage>
        <taxon>Bacteria</taxon>
        <taxon>Pseudomonadati</taxon>
        <taxon>Pseudomonadota</taxon>
        <taxon>Gammaproteobacteria</taxon>
        <taxon>Moraxellales</taxon>
        <taxon>Moraxellaceae</taxon>
        <taxon>Acinetobacter</taxon>
    </lineage>
</organism>
<sequence>MHIIPLEKNLDIETYQYAIIDQALVGVLNGYEEVKISLAPEFSILEENIYPVLIDLTKLDNEMRQELYSEHQSFIKYYQQPLLSILFTLKQEIAEDKNFDLKKYFHTLFYYKKSEKFYLRRLYDPRVILQLNWYDDQIDLLNLVFSPFECMSLYHDLNLYSFKLVTYREAAKINLQKVSKILENIDFMPISYANRLVNKLNIKDLELGFFAQVCKTAYTNLQRIQQKSNQQITQFDIVALLFHMQLLGVNYLQLDQVLSLLASDEGYDQASKALDIQNWEKVFQQLNVSDMNLKNRVIYES</sequence>
<reference evidence="1 2" key="1">
    <citation type="submission" date="2017-05" db="EMBL/GenBank/DDBJ databases">
        <title>Acinetobacter populi ANC 5415 (= PBJ7), whole genome shotgun sequencing project.</title>
        <authorList>
            <person name="Nemec A."/>
            <person name="Radolfova-Krizova L."/>
        </authorList>
    </citation>
    <scope>NUCLEOTIDE SEQUENCE [LARGE SCALE GENOMIC DNA]</scope>
    <source>
        <strain evidence="1 2">PBJ7</strain>
    </source>
</reference>
<protein>
    <submittedName>
        <fullName evidence="1">Uncharacterized protein</fullName>
    </submittedName>
</protein>
<evidence type="ECO:0000313" key="2">
    <source>
        <dbReference type="Proteomes" id="UP000196536"/>
    </source>
</evidence>
<dbReference type="RefSeq" id="WP_087618917.1">
    <property type="nucleotide sequence ID" value="NZ_NEXX01000001.1"/>
</dbReference>
<gene>
    <name evidence="1" type="ORF">CAP51_01245</name>
</gene>
<dbReference type="OrthoDB" id="8584274at2"/>
<comment type="caution">
    <text evidence="1">The sequence shown here is derived from an EMBL/GenBank/DDBJ whole genome shotgun (WGS) entry which is preliminary data.</text>
</comment>
<evidence type="ECO:0000313" key="1">
    <source>
        <dbReference type="EMBL" id="OUY08276.1"/>
    </source>
</evidence>
<proteinExistence type="predicted"/>
<dbReference type="AlphaFoldDB" id="A0A1Z9Z1F5"/>
<dbReference type="Proteomes" id="UP000196536">
    <property type="component" value="Unassembled WGS sequence"/>
</dbReference>
<dbReference type="EMBL" id="NEXX01000001">
    <property type="protein sequence ID" value="OUY08276.1"/>
    <property type="molecule type" value="Genomic_DNA"/>
</dbReference>
<accession>A0A1Z9Z1F5</accession>
<keyword evidence="2" id="KW-1185">Reference proteome</keyword>
<name>A0A1Z9Z1F5_9GAMM</name>